<dbReference type="InterPro" id="IPR018204">
    <property type="entry name" value="Trp_synthase_alpha_AS"/>
</dbReference>
<dbReference type="SUPFAM" id="SSF51366">
    <property type="entry name" value="Ribulose-phoshate binding barrel"/>
    <property type="match status" value="1"/>
</dbReference>
<dbReference type="Pfam" id="PF00290">
    <property type="entry name" value="Trp_syntA"/>
    <property type="match status" value="1"/>
</dbReference>
<evidence type="ECO:0000313" key="11">
    <source>
        <dbReference type="EMBL" id="CAA9528569.1"/>
    </source>
</evidence>
<name>A0A6J4TPM0_9SPHN</name>
<keyword evidence="7 9" id="KW-0456">Lyase</keyword>
<dbReference type="HAMAP" id="MF_00131">
    <property type="entry name" value="Trp_synth_alpha"/>
    <property type="match status" value="1"/>
</dbReference>
<dbReference type="GO" id="GO:0005829">
    <property type="term" value="C:cytosol"/>
    <property type="evidence" value="ECO:0007669"/>
    <property type="project" value="TreeGrafter"/>
</dbReference>
<protein>
    <recommendedName>
        <fullName evidence="9">Tryptophan synthase alpha chain</fullName>
        <ecNumber evidence="9">4.2.1.20</ecNumber>
    </recommendedName>
</protein>
<evidence type="ECO:0000256" key="10">
    <source>
        <dbReference type="RuleBase" id="RU003662"/>
    </source>
</evidence>
<dbReference type="UniPathway" id="UPA00035">
    <property type="reaction ID" value="UER00044"/>
</dbReference>
<evidence type="ECO:0000256" key="7">
    <source>
        <dbReference type="ARBA" id="ARBA00023239"/>
    </source>
</evidence>
<dbReference type="InterPro" id="IPR002028">
    <property type="entry name" value="Trp_synthase_suA"/>
</dbReference>
<keyword evidence="6 9" id="KW-0057">Aromatic amino acid biosynthesis</keyword>
<dbReference type="NCBIfam" id="TIGR00262">
    <property type="entry name" value="trpA"/>
    <property type="match status" value="1"/>
</dbReference>
<evidence type="ECO:0000256" key="2">
    <source>
        <dbReference type="ARBA" id="ARBA00004733"/>
    </source>
</evidence>
<gene>
    <name evidence="9" type="primary">trpA</name>
    <name evidence="11" type="ORF">AVDCRST_MAG62-1662</name>
</gene>
<dbReference type="PROSITE" id="PS00167">
    <property type="entry name" value="TRP_SYNTHASE_ALPHA"/>
    <property type="match status" value="1"/>
</dbReference>
<accession>A0A6J4TPM0</accession>
<comment type="pathway">
    <text evidence="2 9">Amino-acid biosynthesis; L-tryptophan biosynthesis; L-tryptophan from chorismate: step 5/5.</text>
</comment>
<evidence type="ECO:0000256" key="9">
    <source>
        <dbReference type="HAMAP-Rule" id="MF_00131"/>
    </source>
</evidence>
<dbReference type="EC" id="4.2.1.20" evidence="9"/>
<evidence type="ECO:0000256" key="5">
    <source>
        <dbReference type="ARBA" id="ARBA00022822"/>
    </source>
</evidence>
<comment type="subunit">
    <text evidence="3 9">Tetramer of two alpha and two beta chains.</text>
</comment>
<comment type="catalytic activity">
    <reaction evidence="8 9">
        <text>(1S,2R)-1-C-(indol-3-yl)glycerol 3-phosphate + L-serine = D-glyceraldehyde 3-phosphate + L-tryptophan + H2O</text>
        <dbReference type="Rhea" id="RHEA:10532"/>
        <dbReference type="ChEBI" id="CHEBI:15377"/>
        <dbReference type="ChEBI" id="CHEBI:33384"/>
        <dbReference type="ChEBI" id="CHEBI:57912"/>
        <dbReference type="ChEBI" id="CHEBI:58866"/>
        <dbReference type="ChEBI" id="CHEBI:59776"/>
        <dbReference type="EC" id="4.2.1.20"/>
    </reaction>
</comment>
<evidence type="ECO:0000256" key="8">
    <source>
        <dbReference type="ARBA" id="ARBA00049047"/>
    </source>
</evidence>
<dbReference type="PANTHER" id="PTHR43406:SF1">
    <property type="entry name" value="TRYPTOPHAN SYNTHASE ALPHA CHAIN, CHLOROPLASTIC"/>
    <property type="match status" value="1"/>
</dbReference>
<keyword evidence="4 9" id="KW-0028">Amino-acid biosynthesis</keyword>
<evidence type="ECO:0000256" key="4">
    <source>
        <dbReference type="ARBA" id="ARBA00022605"/>
    </source>
</evidence>
<comment type="similarity">
    <text evidence="9 10">Belongs to the TrpA family.</text>
</comment>
<dbReference type="InterPro" id="IPR011060">
    <property type="entry name" value="RibuloseP-bd_barrel"/>
</dbReference>
<organism evidence="11">
    <name type="scientific">uncultured Sphingomonas sp</name>
    <dbReference type="NCBI Taxonomy" id="158754"/>
    <lineage>
        <taxon>Bacteria</taxon>
        <taxon>Pseudomonadati</taxon>
        <taxon>Pseudomonadota</taxon>
        <taxon>Alphaproteobacteria</taxon>
        <taxon>Sphingomonadales</taxon>
        <taxon>Sphingomonadaceae</taxon>
        <taxon>Sphingomonas</taxon>
        <taxon>environmental samples</taxon>
    </lineage>
</organism>
<feature type="active site" description="Proton acceptor" evidence="9">
    <location>
        <position position="60"/>
    </location>
</feature>
<dbReference type="InterPro" id="IPR013785">
    <property type="entry name" value="Aldolase_TIM"/>
</dbReference>
<comment type="function">
    <text evidence="1 9">The alpha subunit is responsible for the aldol cleavage of indoleglycerol phosphate to indole and glyceraldehyde 3-phosphate.</text>
</comment>
<dbReference type="Gene3D" id="3.20.20.70">
    <property type="entry name" value="Aldolase class I"/>
    <property type="match status" value="1"/>
</dbReference>
<sequence length="275" mass="28408">MSRYDELFLRLKQRAEGAFGGFLTLGDPDVATSATLLDALVDGGADMVEVGIPFSDPVADGPVIQAASDRALRAGVKVDDCFSLIEQFRARHPAVPIGILTYANLLAARGRERFMADAATAGADSILVADVPSLEAAPYSAAARVAGLDYVMIAAPNTPEPVIRRIAELSSGYTYCVARAGVTGTRERLALDHDRLFTLLAEAGAPPPVLGFGISDAGQVEQALAAGAAGVIAGSALVKCSHGPDPARMIAELVSAMKGATALPKKPGEHHGHIA</sequence>
<proteinExistence type="inferred from homology"/>
<evidence type="ECO:0000256" key="1">
    <source>
        <dbReference type="ARBA" id="ARBA00003365"/>
    </source>
</evidence>
<reference evidence="11" key="1">
    <citation type="submission" date="2020-02" db="EMBL/GenBank/DDBJ databases">
        <authorList>
            <person name="Meier V. D."/>
        </authorList>
    </citation>
    <scope>NUCLEOTIDE SEQUENCE</scope>
    <source>
        <strain evidence="11">AVDCRST_MAG62</strain>
    </source>
</reference>
<dbReference type="AlphaFoldDB" id="A0A6J4TPM0"/>
<dbReference type="EMBL" id="CADCWB010000203">
    <property type="protein sequence ID" value="CAA9528569.1"/>
    <property type="molecule type" value="Genomic_DNA"/>
</dbReference>
<dbReference type="CDD" id="cd04724">
    <property type="entry name" value="Tryptophan_synthase_alpha"/>
    <property type="match status" value="1"/>
</dbReference>
<evidence type="ECO:0000256" key="3">
    <source>
        <dbReference type="ARBA" id="ARBA00011270"/>
    </source>
</evidence>
<keyword evidence="5 9" id="KW-0822">Tryptophan biosynthesis</keyword>
<feature type="active site" description="Proton acceptor" evidence="9">
    <location>
        <position position="49"/>
    </location>
</feature>
<dbReference type="FunFam" id="3.20.20.70:FF:000037">
    <property type="entry name" value="Tryptophan synthase alpha chain"/>
    <property type="match status" value="1"/>
</dbReference>
<dbReference type="GO" id="GO:0004834">
    <property type="term" value="F:tryptophan synthase activity"/>
    <property type="evidence" value="ECO:0007669"/>
    <property type="project" value="UniProtKB-UniRule"/>
</dbReference>
<evidence type="ECO:0000256" key="6">
    <source>
        <dbReference type="ARBA" id="ARBA00023141"/>
    </source>
</evidence>
<dbReference type="PANTHER" id="PTHR43406">
    <property type="entry name" value="TRYPTOPHAN SYNTHASE, ALPHA CHAIN"/>
    <property type="match status" value="1"/>
</dbReference>